<evidence type="ECO:0000256" key="3">
    <source>
        <dbReference type="ARBA" id="ARBA00022679"/>
    </source>
</evidence>
<evidence type="ECO:0000256" key="4">
    <source>
        <dbReference type="ARBA" id="ARBA00022723"/>
    </source>
</evidence>
<dbReference type="EC" id="2.3.2.31" evidence="2"/>
<feature type="region of interest" description="Disordered" evidence="10">
    <location>
        <begin position="170"/>
        <end position="242"/>
    </location>
</feature>
<dbReference type="GO" id="GO:0061630">
    <property type="term" value="F:ubiquitin protein ligase activity"/>
    <property type="evidence" value="ECO:0007669"/>
    <property type="project" value="UniProtKB-EC"/>
</dbReference>
<feature type="transmembrane region" description="Helical" evidence="11">
    <location>
        <begin position="499"/>
        <end position="532"/>
    </location>
</feature>
<feature type="compositionally biased region" description="Low complexity" evidence="10">
    <location>
        <begin position="939"/>
        <end position="950"/>
    </location>
</feature>
<dbReference type="GO" id="GO:0016567">
    <property type="term" value="P:protein ubiquitination"/>
    <property type="evidence" value="ECO:0007669"/>
    <property type="project" value="InterPro"/>
</dbReference>
<dbReference type="Gene3D" id="2.20.25.20">
    <property type="match status" value="1"/>
</dbReference>
<feature type="compositionally biased region" description="Polar residues" evidence="10">
    <location>
        <begin position="761"/>
        <end position="776"/>
    </location>
</feature>
<comment type="catalytic activity">
    <reaction evidence="1">
        <text>[E2 ubiquitin-conjugating enzyme]-S-ubiquitinyl-L-cysteine + [acceptor protein]-L-lysine = [E2 ubiquitin-conjugating enzyme]-L-cysteine + [acceptor protein]-N(6)-ubiquitinyl-L-lysine.</text>
        <dbReference type="EC" id="2.3.2.31"/>
    </reaction>
</comment>
<protein>
    <recommendedName>
        <fullName evidence="2">RBR-type E3 ubiquitin transferase</fullName>
        <ecNumber evidence="2">2.3.2.31</ecNumber>
    </recommendedName>
</protein>
<feature type="domain" description="RING-type" evidence="13">
    <location>
        <begin position="250"/>
        <end position="489"/>
    </location>
</feature>
<keyword evidence="11" id="KW-1133">Transmembrane helix</keyword>
<feature type="region of interest" description="Disordered" evidence="10">
    <location>
        <begin position="867"/>
        <end position="950"/>
    </location>
</feature>
<sequence length="963" mass="103320">MTSKNGGRKNLGTVVELAETGDDCTSPLIADSSEPSSTNAPTVSAEGSRSSSINLAQAGSLTNTVTDDPTAGATDSMHDVESLGGYPRTFDLTSPSGFAAASSSNFQAAQQPMPPRKRLGPLAQTRIGIFNLLNSVTVAGRSLNNRSRNSTSSATPAPVNVIKTSTTTAAAGAAASSHASGDSKSRNPDSDIEAGPISDDEDGSENFFDMAPAEVATSSLRRKSNSSFNEDETIPSSSMDAPKVPLHPSVGKFCALCCMRYSRDDFPKLRNCAHRSCQHCLSTYLTIQIMESRVKVTCPECTELMHPNDITYILRNDPRLLEKYESFTLRRTLLNDPDARWCPAPDCGYAVIASYCAACPQLECQRPGCNTKFCYHCQSEWHDRLTCNEALKVRNSRNKRRSIAATSGRGNGGGSSGPSFLNPRESILKPGDVKACPRCRTFIVKVDDGSCNHMVCAMCGAEFCWLCLKIITDLHYLSPYSPTGCTFWGKRPWTRKKKLLWQIGTLIGAPVGIALIAGLAVPGIIFGVPVFVGRKTYQRFPQMSRIRRRVITAATVAGALVVSPVLAVMAVGVGVPIMLAYVYGVVPLSLCRNGGCGGGENGPQSPYGEEESPAESVHRTNLENDLNSITDPERSRLLNADGTSVGVSVHSGLSSEVASHRYNRNCRVHVQDDGTSRRRPSIDSGVTSLGERGNFDGASVNAMAGSHYDKKSVHTVYSDGQEAQYDEAGSTKALAGSVFDAKSLTDSVGRHGVVFRDEKAPTSSTARPLKISTSHPSVYPPPVPDDVNECCCSELSANGAKPDEQHEGPSSHAFSSRLSTSMDAEEGQVDPYKVHAFMDNIKQILNDEAADEPPSRPMVMKTFKKNPALAHPPSSSTARHLRQPGITRTSSTKSGGTTVSAQVSEEGAHVVITPTAPPTIPEPEETNRMPSTPPTTVLPRHSTPPSRRPSFFARLFRRNKPST</sequence>
<proteinExistence type="predicted"/>
<dbReference type="Pfam" id="PF22191">
    <property type="entry name" value="IBR_1"/>
    <property type="match status" value="1"/>
</dbReference>
<keyword evidence="4" id="KW-0479">Metal-binding</keyword>
<dbReference type="GO" id="GO:0008270">
    <property type="term" value="F:zinc ion binding"/>
    <property type="evidence" value="ECO:0007669"/>
    <property type="project" value="UniProtKB-KW"/>
</dbReference>
<evidence type="ECO:0000256" key="2">
    <source>
        <dbReference type="ARBA" id="ARBA00012251"/>
    </source>
</evidence>
<feature type="region of interest" description="Disordered" evidence="10">
    <location>
        <begin position="398"/>
        <end position="422"/>
    </location>
</feature>
<dbReference type="SMART" id="SM00647">
    <property type="entry name" value="IBR"/>
    <property type="match status" value="2"/>
</dbReference>
<dbReference type="AlphaFoldDB" id="A0A7E4UX32"/>
<evidence type="ECO:0000256" key="11">
    <source>
        <dbReference type="SAM" id="Phobius"/>
    </source>
</evidence>
<feature type="compositionally biased region" description="Polar residues" evidence="10">
    <location>
        <begin position="812"/>
        <end position="822"/>
    </location>
</feature>
<feature type="compositionally biased region" description="Low complexity" evidence="10">
    <location>
        <begin position="885"/>
        <end position="898"/>
    </location>
</feature>
<keyword evidence="6 9" id="KW-0863">Zinc-finger</keyword>
<dbReference type="InterPro" id="IPR031127">
    <property type="entry name" value="E3_UB_ligase_RBR"/>
</dbReference>
<evidence type="ECO:0000256" key="7">
    <source>
        <dbReference type="ARBA" id="ARBA00022786"/>
    </source>
</evidence>
<evidence type="ECO:0000259" key="13">
    <source>
        <dbReference type="PROSITE" id="PS51873"/>
    </source>
</evidence>
<dbReference type="InterPro" id="IPR002867">
    <property type="entry name" value="IBR_dom"/>
</dbReference>
<evidence type="ECO:0000256" key="9">
    <source>
        <dbReference type="PROSITE-ProRule" id="PRU00175"/>
    </source>
</evidence>
<feature type="region of interest" description="Disordered" evidence="10">
    <location>
        <begin position="798"/>
        <end position="825"/>
    </location>
</feature>
<keyword evidence="7" id="KW-0833">Ubl conjugation pathway</keyword>
<reference evidence="14" key="1">
    <citation type="journal article" date="2013" name="Genetics">
        <title>The draft genome and transcriptome of Panagrellus redivivus are shaped by the harsh demands of a free-living lifestyle.</title>
        <authorList>
            <person name="Srinivasan J."/>
            <person name="Dillman A.R."/>
            <person name="Macchietto M.G."/>
            <person name="Heikkinen L."/>
            <person name="Lakso M."/>
            <person name="Fracchia K.M."/>
            <person name="Antoshechkin I."/>
            <person name="Mortazavi A."/>
            <person name="Wong G."/>
            <person name="Sternberg P.W."/>
        </authorList>
    </citation>
    <scope>NUCLEOTIDE SEQUENCE [LARGE SCALE GENOMIC DNA]</scope>
    <source>
        <strain evidence="14">MT8872</strain>
    </source>
</reference>
<evidence type="ECO:0000313" key="14">
    <source>
        <dbReference type="Proteomes" id="UP000492821"/>
    </source>
</evidence>
<dbReference type="SUPFAM" id="SSF57850">
    <property type="entry name" value="RING/U-box"/>
    <property type="match status" value="3"/>
</dbReference>
<feature type="region of interest" description="Disordered" evidence="10">
    <location>
        <begin position="600"/>
        <end position="627"/>
    </location>
</feature>
<evidence type="ECO:0000313" key="15">
    <source>
        <dbReference type="WBParaSite" id="Pan_g13852.t2"/>
    </source>
</evidence>
<evidence type="ECO:0000256" key="6">
    <source>
        <dbReference type="ARBA" id="ARBA00022771"/>
    </source>
</evidence>
<organism evidence="14 15">
    <name type="scientific">Panagrellus redivivus</name>
    <name type="common">Microworm</name>
    <dbReference type="NCBI Taxonomy" id="6233"/>
    <lineage>
        <taxon>Eukaryota</taxon>
        <taxon>Metazoa</taxon>
        <taxon>Ecdysozoa</taxon>
        <taxon>Nematoda</taxon>
        <taxon>Chromadorea</taxon>
        <taxon>Rhabditida</taxon>
        <taxon>Tylenchina</taxon>
        <taxon>Panagrolaimomorpha</taxon>
        <taxon>Panagrolaimoidea</taxon>
        <taxon>Panagrolaimidae</taxon>
        <taxon>Panagrellus</taxon>
    </lineage>
</organism>
<dbReference type="CDD" id="cd20338">
    <property type="entry name" value="BRcat_RBR_RNF19"/>
    <property type="match status" value="1"/>
</dbReference>
<dbReference type="PROSITE" id="PS51873">
    <property type="entry name" value="TRIAD"/>
    <property type="match status" value="1"/>
</dbReference>
<dbReference type="PROSITE" id="PS50089">
    <property type="entry name" value="ZF_RING_2"/>
    <property type="match status" value="1"/>
</dbReference>
<dbReference type="Proteomes" id="UP000492821">
    <property type="component" value="Unassembled WGS sequence"/>
</dbReference>
<evidence type="ECO:0000256" key="8">
    <source>
        <dbReference type="ARBA" id="ARBA00022833"/>
    </source>
</evidence>
<keyword evidence="5" id="KW-0677">Repeat</keyword>
<keyword evidence="8" id="KW-0862">Zinc</keyword>
<reference evidence="15" key="2">
    <citation type="submission" date="2020-10" db="UniProtKB">
        <authorList>
            <consortium name="WormBaseParasite"/>
        </authorList>
    </citation>
    <scope>IDENTIFICATION</scope>
</reference>
<keyword evidence="3" id="KW-0808">Transferase</keyword>
<evidence type="ECO:0000259" key="12">
    <source>
        <dbReference type="PROSITE" id="PS50089"/>
    </source>
</evidence>
<feature type="domain" description="RING-type" evidence="12">
    <location>
        <begin position="254"/>
        <end position="302"/>
    </location>
</feature>
<dbReference type="PANTHER" id="PTHR11685">
    <property type="entry name" value="RBR FAMILY RING FINGER AND IBR DOMAIN-CONTAINING"/>
    <property type="match status" value="1"/>
</dbReference>
<name>A0A7E4UX32_PANRE</name>
<feature type="region of interest" description="Disordered" evidence="10">
    <location>
        <begin position="756"/>
        <end position="782"/>
    </location>
</feature>
<dbReference type="InterPro" id="IPR013083">
    <property type="entry name" value="Znf_RING/FYVE/PHD"/>
</dbReference>
<dbReference type="CDD" id="cd20355">
    <property type="entry name" value="Rcat_RBR_RNF19"/>
    <property type="match status" value="1"/>
</dbReference>
<dbReference type="InterPro" id="IPR001841">
    <property type="entry name" value="Znf_RING"/>
</dbReference>
<dbReference type="Gene3D" id="1.20.120.1750">
    <property type="match status" value="1"/>
</dbReference>
<feature type="region of interest" description="Disordered" evidence="10">
    <location>
        <begin position="1"/>
        <end position="89"/>
    </location>
</feature>
<keyword evidence="11" id="KW-0472">Membrane</keyword>
<dbReference type="SMART" id="SM00184">
    <property type="entry name" value="RING"/>
    <property type="match status" value="2"/>
</dbReference>
<keyword evidence="11" id="KW-0812">Transmembrane</keyword>
<feature type="region of interest" description="Disordered" evidence="10">
    <location>
        <begin position="672"/>
        <end position="695"/>
    </location>
</feature>
<evidence type="ECO:0000256" key="10">
    <source>
        <dbReference type="SAM" id="MobiDB-lite"/>
    </source>
</evidence>
<keyword evidence="14" id="KW-1185">Reference proteome</keyword>
<evidence type="ECO:0000256" key="1">
    <source>
        <dbReference type="ARBA" id="ARBA00001798"/>
    </source>
</evidence>
<dbReference type="Gene3D" id="3.30.40.10">
    <property type="entry name" value="Zinc/RING finger domain, C3HC4 (zinc finger)"/>
    <property type="match status" value="1"/>
</dbReference>
<feature type="compositionally biased region" description="Polar residues" evidence="10">
    <location>
        <begin position="33"/>
        <end position="67"/>
    </location>
</feature>
<dbReference type="WBParaSite" id="Pan_g13852.t2">
    <property type="protein sequence ID" value="Pan_g13852.t2"/>
    <property type="gene ID" value="Pan_g13852"/>
</dbReference>
<feature type="compositionally biased region" description="Low complexity" evidence="10">
    <location>
        <begin position="170"/>
        <end position="180"/>
    </location>
</feature>
<dbReference type="Pfam" id="PF01485">
    <property type="entry name" value="IBR"/>
    <property type="match status" value="1"/>
</dbReference>
<accession>A0A7E4UX32</accession>
<evidence type="ECO:0000256" key="5">
    <source>
        <dbReference type="ARBA" id="ARBA00022737"/>
    </source>
</evidence>
<dbReference type="InterPro" id="IPR044066">
    <property type="entry name" value="TRIAD_supradom"/>
</dbReference>
<dbReference type="FunFam" id="3.30.40.10:FF:000137">
    <property type="entry name" value="RanBP-type and C3HC4-type zinc finger-containing protein 1"/>
    <property type="match status" value="1"/>
</dbReference>
<feature type="transmembrane region" description="Helical" evidence="11">
    <location>
        <begin position="553"/>
        <end position="583"/>
    </location>
</feature>